<dbReference type="AlphaFoldDB" id="A0A3G8H8I1"/>
<protein>
    <submittedName>
        <fullName evidence="5">Hsp20/alpha crystallin family protein</fullName>
    </submittedName>
</protein>
<dbReference type="Gene3D" id="2.60.40.790">
    <property type="match status" value="1"/>
</dbReference>
<dbReference type="SUPFAM" id="SSF49764">
    <property type="entry name" value="HSP20-like chaperones"/>
    <property type="match status" value="1"/>
</dbReference>
<dbReference type="KEGG" id="cpau:EHF44_24650"/>
<evidence type="ECO:0000313" key="6">
    <source>
        <dbReference type="Proteomes" id="UP000270411"/>
    </source>
</evidence>
<dbReference type="OrthoDB" id="9788892at2"/>
<reference evidence="6" key="1">
    <citation type="submission" date="2018-11" db="EMBL/GenBank/DDBJ databases">
        <title>FDA dAtabase for Regulatory Grade micrObial Sequences (FDA-ARGOS): Supporting development and validation of Infectious Disease Dx tests.</title>
        <authorList>
            <person name="Goldberg B."/>
            <person name="Campos J."/>
            <person name="Tallon L."/>
            <person name="Sadzewicz L."/>
            <person name="Zhao X."/>
            <person name="Vavikolanu K."/>
            <person name="Mehta A."/>
            <person name="Aluvathingal J."/>
            <person name="Nadendla S."/>
            <person name="Geyer C."/>
            <person name="Nandy P."/>
            <person name="Yan Y."/>
            <person name="Sichtig H."/>
        </authorList>
    </citation>
    <scope>NUCLEOTIDE SEQUENCE [LARGE SCALE GENOMIC DNA]</scope>
    <source>
        <strain evidence="6">FDAARGOS_614</strain>
    </source>
</reference>
<dbReference type="InterPro" id="IPR008978">
    <property type="entry name" value="HSP20-like_chaperone"/>
</dbReference>
<dbReference type="PANTHER" id="PTHR11527">
    <property type="entry name" value="HEAT-SHOCK PROTEIN 20 FAMILY MEMBER"/>
    <property type="match status" value="1"/>
</dbReference>
<evidence type="ECO:0000256" key="3">
    <source>
        <dbReference type="SAM" id="MobiDB-lite"/>
    </source>
</evidence>
<evidence type="ECO:0000259" key="4">
    <source>
        <dbReference type="PROSITE" id="PS01031"/>
    </source>
</evidence>
<dbReference type="EMBL" id="CP033970">
    <property type="protein sequence ID" value="AZG16569.1"/>
    <property type="molecule type" value="Genomic_DNA"/>
</dbReference>
<dbReference type="RefSeq" id="WP_124686300.1">
    <property type="nucleotide sequence ID" value="NZ_CP033970.1"/>
</dbReference>
<feature type="region of interest" description="Disordered" evidence="3">
    <location>
        <begin position="1"/>
        <end position="27"/>
    </location>
</feature>
<accession>A0A3G8H8I1</accession>
<evidence type="ECO:0000256" key="2">
    <source>
        <dbReference type="RuleBase" id="RU003616"/>
    </source>
</evidence>
<dbReference type="Pfam" id="PF00011">
    <property type="entry name" value="HSP20"/>
    <property type="match status" value="1"/>
</dbReference>
<proteinExistence type="inferred from homology"/>
<organism evidence="5 6">
    <name type="scientific">Cupriavidus pauculus</name>
    <dbReference type="NCBI Taxonomy" id="82633"/>
    <lineage>
        <taxon>Bacteria</taxon>
        <taxon>Pseudomonadati</taxon>
        <taxon>Pseudomonadota</taxon>
        <taxon>Betaproteobacteria</taxon>
        <taxon>Burkholderiales</taxon>
        <taxon>Burkholderiaceae</taxon>
        <taxon>Cupriavidus</taxon>
    </lineage>
</organism>
<comment type="similarity">
    <text evidence="1 2">Belongs to the small heat shock protein (HSP20) family.</text>
</comment>
<dbReference type="InterPro" id="IPR031107">
    <property type="entry name" value="Small_HSP"/>
</dbReference>
<dbReference type="PROSITE" id="PS01031">
    <property type="entry name" value="SHSP"/>
    <property type="match status" value="1"/>
</dbReference>
<feature type="domain" description="SHSP" evidence="4">
    <location>
        <begin position="23"/>
        <end position="134"/>
    </location>
</feature>
<sequence>MSNANQLTQANPQQPAPSQEAAARRATVTPPVDIYEDALGVTVWADLPGVALENLEVKVHDGTLSIEGEASVPVPPNLRVQYLELQQPRFSRAFAVSPDFDTSRISANLHDGVLKVFVPRREEARPRRIEVSAG</sequence>
<gene>
    <name evidence="5" type="ORF">EHF44_24650</name>
</gene>
<name>A0A3G8H8I1_9BURK</name>
<evidence type="ECO:0000313" key="5">
    <source>
        <dbReference type="EMBL" id="AZG16569.1"/>
    </source>
</evidence>
<evidence type="ECO:0000256" key="1">
    <source>
        <dbReference type="PROSITE-ProRule" id="PRU00285"/>
    </source>
</evidence>
<dbReference type="InterPro" id="IPR002068">
    <property type="entry name" value="A-crystallin/Hsp20_dom"/>
</dbReference>
<dbReference type="Proteomes" id="UP000270411">
    <property type="component" value="Chromosome 2"/>
</dbReference>
<feature type="compositionally biased region" description="Low complexity" evidence="3">
    <location>
        <begin position="9"/>
        <end position="26"/>
    </location>
</feature>
<dbReference type="CDD" id="cd06464">
    <property type="entry name" value="ACD_sHsps-like"/>
    <property type="match status" value="1"/>
</dbReference>